<feature type="domain" description="U3 small nucleolar RNA-associated protein 20" evidence="3">
    <location>
        <begin position="703"/>
        <end position="906"/>
    </location>
</feature>
<dbReference type="InterPro" id="IPR016024">
    <property type="entry name" value="ARM-type_fold"/>
</dbReference>
<protein>
    <recommendedName>
        <fullName evidence="7">Small subunit processome component 20 homolog</fullName>
    </recommendedName>
</protein>
<evidence type="ECO:0000313" key="6">
    <source>
        <dbReference type="Proteomes" id="UP000728032"/>
    </source>
</evidence>
<organism evidence="5">
    <name type="scientific">Oppiella nova</name>
    <dbReference type="NCBI Taxonomy" id="334625"/>
    <lineage>
        <taxon>Eukaryota</taxon>
        <taxon>Metazoa</taxon>
        <taxon>Ecdysozoa</taxon>
        <taxon>Arthropoda</taxon>
        <taxon>Chelicerata</taxon>
        <taxon>Arachnida</taxon>
        <taxon>Acari</taxon>
        <taxon>Acariformes</taxon>
        <taxon>Sarcoptiformes</taxon>
        <taxon>Oribatida</taxon>
        <taxon>Brachypylina</taxon>
        <taxon>Oppioidea</taxon>
        <taxon>Oppiidae</taxon>
        <taxon>Oppiella</taxon>
    </lineage>
</organism>
<evidence type="ECO:0008006" key="7">
    <source>
        <dbReference type="Google" id="ProtNLM"/>
    </source>
</evidence>
<evidence type="ECO:0000256" key="1">
    <source>
        <dbReference type="SAM" id="MobiDB-lite"/>
    </source>
</evidence>
<dbReference type="OrthoDB" id="360653at2759"/>
<dbReference type="Gene3D" id="1.25.10.10">
    <property type="entry name" value="Leucine-rich Repeat Variant"/>
    <property type="match status" value="2"/>
</dbReference>
<dbReference type="InterPro" id="IPR011430">
    <property type="entry name" value="UTP20_N"/>
</dbReference>
<dbReference type="Pfam" id="PF07539">
    <property type="entry name" value="UTP20_N"/>
    <property type="match status" value="2"/>
</dbReference>
<reference evidence="5" key="1">
    <citation type="submission" date="2020-11" db="EMBL/GenBank/DDBJ databases">
        <authorList>
            <person name="Tran Van P."/>
        </authorList>
    </citation>
    <scope>NUCLEOTIDE SEQUENCE</scope>
</reference>
<feature type="domain" description="U3 small nucleolar RNA-associated protein 20 N-terminal" evidence="2">
    <location>
        <begin position="53"/>
        <end position="323"/>
    </location>
</feature>
<keyword evidence="6" id="KW-1185">Reference proteome</keyword>
<accession>A0A7R9QCE3</accession>
<dbReference type="EMBL" id="CAJPVJ010000600">
    <property type="protein sequence ID" value="CAG2162943.1"/>
    <property type="molecule type" value="Genomic_DNA"/>
</dbReference>
<sequence length="1461" mass="167999">MNSQLIFGQNSKEDIRSEVQTNESPMEMDSNESVKDSSVECHSGIGRKVLWKSFFSFLGVLSKFKNPKALYRDKELTNICLNLLSSPDSELQKNAFNCIISYKYSYLDGFHDNFLRLIDEKTFKSEINSLILNSEDEKNVLQAENRSMIIPILMRILYGKMMATNGTKRHGKNSADFRRSIILKVLSAFNQNELILFLDLIFAPIIEFVGHDYQTLDESIKTKLSLKECIPLRQLQAMIKTLDFVLKHLGNNSQAITAYIFKVLVVISTFVSQLLSENRDSINDHSIIRLKDIRSNCLKIGKIFFETFDAYDYSSIELDALFEGLKTKDKKGKKSKTSAFSSQELTILSRLSAYVSQSDESFKLIILLINSFDLKRNDEQKELQTMQALSHLVKNVAKLDVTHVLRSLVPLFGIIRNSFSRTQLCHTFETLAQNMAIRESALDVIRNVLKKFEEFDDNYLFNVLVIKLLLYSTISKGLRNKSESIRHQMIELLVSLIEINGQRHVILKQLSLLCNKEDEEIDFWLNIKHIQIHRRTRALNRFAKNEDLLKSLSNKIFSDFLIPLTTNFLKDVQYSKQTALMNASVEAIGAFSKHIHWNKYYFILKYYVNQLIQQKGDQKMNIKVISSILDNFSFDASNRCNEEEIPTDEEMETNVKSLNTSNVLPSNDKIYDSAVNHLLPLLHKCLHQKSQIDYAFDSMKNEYSEDDEIQRVPIALAIINQQVLKSNISSVFLRLCQFLQSRTQSIRDLARNTFVKVMECLGPKYVANALKEMRSSLSKGYQRHVFVYSVYTILASLRPQLKCGDLDNCLDTLLEVCSLELFGNLSEEKEVSQITTKLKEAKKCKTTVVSQDCLPQLLAPLKTTLLGAHNHKVVRKVSQSLSKVGQGLVSNSGLTHEALIKFIYDLTNDTLLERRLKLDNNLNDTPKKSENKRIDSRLIVKPIYQRSEKVSKIGETSNSHVIIEFALIKQKRIQTSNEEHLALLDPFIPLLETILDSKDAKLATLSLQSLFLMYTKFSDLPAFATHSESIMKTIFVLLNKYAKFGISDREDDNVQLVVLCFKTLSLFIKDRTDVHINDEQMAVLLSYVDQDLHNDSHQSTVFIILKSIIHRKYSSHAFHRIMKNVTEMSITSQIDSVRSTCSQLCVKYLTEYSQANHLTKRINFFIRHLEYEKTSGRESALYVLNHLISELSYEYLRQNIAVFFVPLSSRLVNETESEAKKLVADSLTKLLRRLTQTDRSDLFNDMIIPWLKSEPLLQTLLASHLCSLFMSVENKDFLNRLPNPSRYDSSINTDTGAAKSADIDPQFIKKSQFIDDVNAILDYYELKNSPHLTQKRVCVIKWMAAVAVELATDRLEQFLPNFLPLLCREESNGDNSTENEVLVLTKQVLQLFKNIIGTEKFSEFYTKARTELTLKRLDRKKSHAIQSVNDVMKSSKRKIEKHNKNKISKKRKHSNLKSKFN</sequence>
<dbReference type="InterPro" id="IPR011989">
    <property type="entry name" value="ARM-like"/>
</dbReference>
<dbReference type="GO" id="GO:0030686">
    <property type="term" value="C:90S preribosome"/>
    <property type="evidence" value="ECO:0007669"/>
    <property type="project" value="TreeGrafter"/>
</dbReference>
<feature type="domain" description="U3 small nucleolar RNA-associated protein 20 N-terminal" evidence="2">
    <location>
        <begin position="332"/>
        <end position="436"/>
    </location>
</feature>
<dbReference type="EMBL" id="OC915425">
    <property type="protein sequence ID" value="CAD7640392.1"/>
    <property type="molecule type" value="Genomic_DNA"/>
</dbReference>
<feature type="compositionally biased region" description="Basic residues" evidence="1">
    <location>
        <begin position="1434"/>
        <end position="1461"/>
    </location>
</feature>
<dbReference type="InterPro" id="IPR046523">
    <property type="entry name" value="UTP20_dom"/>
</dbReference>
<evidence type="ECO:0000259" key="2">
    <source>
        <dbReference type="Pfam" id="PF07539"/>
    </source>
</evidence>
<gene>
    <name evidence="5" type="ORF">ONB1V03_LOCUS2529</name>
</gene>
<dbReference type="GO" id="GO:0032040">
    <property type="term" value="C:small-subunit processome"/>
    <property type="evidence" value="ECO:0007669"/>
    <property type="project" value="TreeGrafter"/>
</dbReference>
<dbReference type="SUPFAM" id="SSF48371">
    <property type="entry name" value="ARM repeat"/>
    <property type="match status" value="1"/>
</dbReference>
<dbReference type="PANTHER" id="PTHR17695">
    <property type="entry name" value="SMALL SUBUNIT PROCESSOME COMPONENT 20 HOMOLOG"/>
    <property type="match status" value="1"/>
</dbReference>
<proteinExistence type="predicted"/>
<evidence type="ECO:0000313" key="5">
    <source>
        <dbReference type="EMBL" id="CAD7640392.1"/>
    </source>
</evidence>
<dbReference type="Pfam" id="PF23099">
    <property type="entry name" value="UTP20_C"/>
    <property type="match status" value="1"/>
</dbReference>
<evidence type="ECO:0000259" key="3">
    <source>
        <dbReference type="Pfam" id="PF20416"/>
    </source>
</evidence>
<dbReference type="InterPro" id="IPR057525">
    <property type="entry name" value="UTP20_C"/>
</dbReference>
<dbReference type="Proteomes" id="UP000728032">
    <property type="component" value="Unassembled WGS sequence"/>
</dbReference>
<name>A0A7R9QCE3_9ACAR</name>
<dbReference type="PANTHER" id="PTHR17695:SF11">
    <property type="entry name" value="SMALL SUBUNIT PROCESSOME COMPONENT 20 HOMOLOG"/>
    <property type="match status" value="1"/>
</dbReference>
<dbReference type="Pfam" id="PF20416">
    <property type="entry name" value="UTP20"/>
    <property type="match status" value="1"/>
</dbReference>
<feature type="domain" description="U3 small nucleolar RNA-associated protein 20 C-terminal" evidence="4">
    <location>
        <begin position="1323"/>
        <end position="1453"/>
    </location>
</feature>
<dbReference type="InterPro" id="IPR052575">
    <property type="entry name" value="SSU_processome_comp_20"/>
</dbReference>
<feature type="region of interest" description="Disordered" evidence="1">
    <location>
        <begin position="1432"/>
        <end position="1461"/>
    </location>
</feature>
<evidence type="ECO:0000259" key="4">
    <source>
        <dbReference type="Pfam" id="PF23099"/>
    </source>
</evidence>